<feature type="region of interest" description="N-terminal hotdog fold" evidence="9">
    <location>
        <begin position="919"/>
        <end position="1044"/>
    </location>
</feature>
<keyword evidence="6" id="KW-0045">Antibiotic biosynthesis</keyword>
<dbReference type="Pfam" id="PF22953">
    <property type="entry name" value="SpnB_Rossmann"/>
    <property type="match status" value="2"/>
</dbReference>
<dbReference type="InterPro" id="IPR036736">
    <property type="entry name" value="ACP-like_sf"/>
</dbReference>
<dbReference type="SMART" id="SM00822">
    <property type="entry name" value="PKS_KR"/>
    <property type="match status" value="2"/>
</dbReference>
<evidence type="ECO:0000313" key="15">
    <source>
        <dbReference type="Proteomes" id="UP000634229"/>
    </source>
</evidence>
<dbReference type="InterPro" id="IPR016036">
    <property type="entry name" value="Malonyl_transacylase_ACP-bd"/>
</dbReference>
<feature type="domain" description="PKS/mFAS DH" evidence="13">
    <location>
        <begin position="2652"/>
        <end position="2940"/>
    </location>
</feature>
<dbReference type="InterPro" id="IPR018201">
    <property type="entry name" value="Ketoacyl_synth_AS"/>
</dbReference>
<feature type="domain" description="PKS/mFAS DH" evidence="13">
    <location>
        <begin position="919"/>
        <end position="1192"/>
    </location>
</feature>
<dbReference type="CDD" id="cd08956">
    <property type="entry name" value="KR_3_FAS_SDR_x"/>
    <property type="match status" value="2"/>
</dbReference>
<keyword evidence="15" id="KW-1185">Reference proteome</keyword>
<dbReference type="InterPro" id="IPR020841">
    <property type="entry name" value="PKS_Beta-ketoAc_synthase_dom"/>
</dbReference>
<feature type="region of interest" description="C-terminal hotdog fold" evidence="9">
    <location>
        <begin position="1056"/>
        <end position="1192"/>
    </location>
</feature>
<dbReference type="InterPro" id="IPR042104">
    <property type="entry name" value="PKS_dehydratase_sf"/>
</dbReference>
<dbReference type="InterPro" id="IPR032821">
    <property type="entry name" value="PKS_assoc"/>
</dbReference>
<evidence type="ECO:0000256" key="4">
    <source>
        <dbReference type="ARBA" id="ARBA00022553"/>
    </source>
</evidence>
<dbReference type="InterPro" id="IPR014043">
    <property type="entry name" value="Acyl_transferase_dom"/>
</dbReference>
<feature type="active site" description="Proton donor; for dehydratase activity" evidence="9">
    <location>
        <position position="1115"/>
    </location>
</feature>
<evidence type="ECO:0000259" key="11">
    <source>
        <dbReference type="PROSITE" id="PS50075"/>
    </source>
</evidence>
<dbReference type="Pfam" id="PF00975">
    <property type="entry name" value="Thioesterase"/>
    <property type="match status" value="1"/>
</dbReference>
<evidence type="ECO:0000256" key="3">
    <source>
        <dbReference type="ARBA" id="ARBA00022450"/>
    </source>
</evidence>
<dbReference type="SMART" id="SM00826">
    <property type="entry name" value="PKS_DH"/>
    <property type="match status" value="2"/>
</dbReference>
<feature type="active site" description="Proton acceptor; for dehydratase activity" evidence="9">
    <location>
        <position position="2684"/>
    </location>
</feature>
<comment type="cofactor">
    <cofactor evidence="1">
        <name>pantetheine 4'-phosphate</name>
        <dbReference type="ChEBI" id="CHEBI:47942"/>
    </cofactor>
</comment>
<dbReference type="PROSITE" id="PS00012">
    <property type="entry name" value="PHOSPHOPANTETHEINE"/>
    <property type="match status" value="1"/>
</dbReference>
<dbReference type="Gene3D" id="3.10.129.110">
    <property type="entry name" value="Polyketide synthase dehydratase"/>
    <property type="match status" value="2"/>
</dbReference>
<dbReference type="Gene3D" id="3.40.50.720">
    <property type="entry name" value="NAD(P)-binding Rossmann-like Domain"/>
    <property type="match status" value="2"/>
</dbReference>
<dbReference type="InterPro" id="IPR049551">
    <property type="entry name" value="PKS_DH_C"/>
</dbReference>
<organism evidence="14 15">
    <name type="scientific">Streptomyces coffeae</name>
    <dbReference type="NCBI Taxonomy" id="621382"/>
    <lineage>
        <taxon>Bacteria</taxon>
        <taxon>Bacillati</taxon>
        <taxon>Actinomycetota</taxon>
        <taxon>Actinomycetes</taxon>
        <taxon>Kitasatosporales</taxon>
        <taxon>Streptomycetaceae</taxon>
        <taxon>Streptomyces</taxon>
    </lineage>
</organism>
<dbReference type="InterPro" id="IPR006162">
    <property type="entry name" value="Ppantetheine_attach_site"/>
</dbReference>
<dbReference type="RefSeq" id="WP_201874625.1">
    <property type="nucleotide sequence ID" value="NZ_JAERRF010000006.1"/>
</dbReference>
<evidence type="ECO:0000256" key="10">
    <source>
        <dbReference type="SAM" id="MobiDB-lite"/>
    </source>
</evidence>
<reference evidence="14 15" key="1">
    <citation type="submission" date="2021-01" db="EMBL/GenBank/DDBJ databases">
        <title>WGS of actinomycetes isolated from Thailand.</title>
        <authorList>
            <person name="Thawai C."/>
        </authorList>
    </citation>
    <scope>NUCLEOTIDE SEQUENCE [LARGE SCALE GENOMIC DNA]</scope>
    <source>
        <strain evidence="14 15">CA1R205</strain>
    </source>
</reference>
<feature type="region of interest" description="N-terminal hotdog fold" evidence="9">
    <location>
        <begin position="2652"/>
        <end position="2789"/>
    </location>
</feature>
<dbReference type="SUPFAM" id="SSF53474">
    <property type="entry name" value="alpha/beta-Hydrolases"/>
    <property type="match status" value="1"/>
</dbReference>
<feature type="region of interest" description="C-terminal hotdog fold" evidence="9">
    <location>
        <begin position="2801"/>
        <end position="2940"/>
    </location>
</feature>
<dbReference type="SUPFAM" id="SSF53901">
    <property type="entry name" value="Thiolase-like"/>
    <property type="match status" value="2"/>
</dbReference>
<dbReference type="PROSITE" id="PS00606">
    <property type="entry name" value="KS3_1"/>
    <property type="match status" value="2"/>
</dbReference>
<dbReference type="SUPFAM" id="SSF51735">
    <property type="entry name" value="NAD(P)-binding Rossmann-fold domains"/>
    <property type="match status" value="4"/>
</dbReference>
<keyword evidence="3" id="KW-0596">Phosphopantetheine</keyword>
<dbReference type="InterPro" id="IPR014030">
    <property type="entry name" value="Ketoacyl_synth_N"/>
</dbReference>
<dbReference type="Gene3D" id="3.40.47.10">
    <property type="match status" value="2"/>
</dbReference>
<dbReference type="PANTHER" id="PTHR43775">
    <property type="entry name" value="FATTY ACID SYNTHASE"/>
    <property type="match status" value="1"/>
</dbReference>
<feature type="domain" description="Ketosynthase family 3 (KS3)" evidence="12">
    <location>
        <begin position="1756"/>
        <end position="2183"/>
    </location>
</feature>
<name>A0ABS1NBD8_9ACTN</name>
<dbReference type="InterPro" id="IPR057326">
    <property type="entry name" value="KR_dom"/>
</dbReference>
<dbReference type="InterPro" id="IPR020806">
    <property type="entry name" value="PKS_PP-bd"/>
</dbReference>
<dbReference type="PROSITE" id="PS50075">
    <property type="entry name" value="CARRIER"/>
    <property type="match status" value="2"/>
</dbReference>
<dbReference type="CDD" id="cd00833">
    <property type="entry name" value="PKS"/>
    <property type="match status" value="2"/>
</dbReference>
<evidence type="ECO:0000256" key="9">
    <source>
        <dbReference type="PROSITE-ProRule" id="PRU01363"/>
    </source>
</evidence>
<dbReference type="SMART" id="SM00827">
    <property type="entry name" value="PKS_AT"/>
    <property type="match status" value="2"/>
</dbReference>
<evidence type="ECO:0000256" key="2">
    <source>
        <dbReference type="ARBA" id="ARBA00004792"/>
    </source>
</evidence>
<dbReference type="InterPro" id="IPR016035">
    <property type="entry name" value="Acyl_Trfase/lysoPLipase"/>
</dbReference>
<dbReference type="InterPro" id="IPR014031">
    <property type="entry name" value="Ketoacyl_synth_C"/>
</dbReference>
<feature type="domain" description="Carrier" evidence="11">
    <location>
        <begin position="3434"/>
        <end position="3509"/>
    </location>
</feature>
<keyword evidence="7" id="KW-0511">Multifunctional enzyme</keyword>
<dbReference type="InterPro" id="IPR036291">
    <property type="entry name" value="NAD(P)-bd_dom_sf"/>
</dbReference>
<dbReference type="Pfam" id="PF00109">
    <property type="entry name" value="ketoacyl-synt"/>
    <property type="match status" value="2"/>
</dbReference>
<dbReference type="Proteomes" id="UP000634229">
    <property type="component" value="Unassembled WGS sequence"/>
</dbReference>
<dbReference type="InterPro" id="IPR015083">
    <property type="entry name" value="NorB/c/GfsB-D-like_docking"/>
</dbReference>
<proteinExistence type="predicted"/>
<dbReference type="InterPro" id="IPR050091">
    <property type="entry name" value="PKS_NRPS_Biosynth_Enz"/>
</dbReference>
<evidence type="ECO:0000256" key="1">
    <source>
        <dbReference type="ARBA" id="ARBA00001957"/>
    </source>
</evidence>
<dbReference type="InterPro" id="IPR049552">
    <property type="entry name" value="PKS_DH_N"/>
</dbReference>
<dbReference type="SMART" id="SM00823">
    <property type="entry name" value="PKS_PP"/>
    <property type="match status" value="2"/>
</dbReference>
<dbReference type="Pfam" id="PF02801">
    <property type="entry name" value="Ketoacyl-synt_C"/>
    <property type="match status" value="2"/>
</dbReference>
<dbReference type="InterPro" id="IPR016039">
    <property type="entry name" value="Thiolase-like"/>
</dbReference>
<dbReference type="Gene3D" id="3.40.366.10">
    <property type="entry name" value="Malonyl-Coenzyme A Acyl Carrier Protein, domain 2"/>
    <property type="match status" value="2"/>
</dbReference>
<dbReference type="InterPro" id="IPR049900">
    <property type="entry name" value="PKS_mFAS_DH"/>
</dbReference>
<dbReference type="SMART" id="SM01294">
    <property type="entry name" value="PKS_PP_betabranch"/>
    <property type="match status" value="1"/>
</dbReference>
<keyword evidence="4" id="KW-0597">Phosphoprotein</keyword>
<dbReference type="PANTHER" id="PTHR43775:SF51">
    <property type="entry name" value="INACTIVE PHENOLPHTHIOCEROL SYNTHESIS POLYKETIDE SYNTHASE TYPE I PKS1-RELATED"/>
    <property type="match status" value="1"/>
</dbReference>
<feature type="active site" description="Proton acceptor; for dehydratase activity" evidence="9">
    <location>
        <position position="951"/>
    </location>
</feature>
<dbReference type="PROSITE" id="PS52019">
    <property type="entry name" value="PKS_MFAS_DH"/>
    <property type="match status" value="2"/>
</dbReference>
<feature type="domain" description="Ketosynthase family 3 (KS3)" evidence="12">
    <location>
        <begin position="33"/>
        <end position="459"/>
    </location>
</feature>
<dbReference type="SMART" id="SM00824">
    <property type="entry name" value="PKS_TE"/>
    <property type="match status" value="1"/>
</dbReference>
<dbReference type="InterPro" id="IPR055123">
    <property type="entry name" value="SpnB-like_Rossmann"/>
</dbReference>
<dbReference type="InterPro" id="IPR001227">
    <property type="entry name" value="Ac_transferase_dom_sf"/>
</dbReference>
<dbReference type="Pfam" id="PF08990">
    <property type="entry name" value="Docking"/>
    <property type="match status" value="1"/>
</dbReference>
<accession>A0ABS1NBD8</accession>
<protein>
    <submittedName>
        <fullName evidence="14">SDR family NAD(P)-dependent oxidoreductase</fullName>
    </submittedName>
</protein>
<evidence type="ECO:0000256" key="8">
    <source>
        <dbReference type="ARBA" id="ARBA00023315"/>
    </source>
</evidence>
<dbReference type="Pfam" id="PF00550">
    <property type="entry name" value="PP-binding"/>
    <property type="match status" value="2"/>
</dbReference>
<dbReference type="InterPro" id="IPR029058">
    <property type="entry name" value="AB_hydrolase_fold"/>
</dbReference>
<dbReference type="InterPro" id="IPR020802">
    <property type="entry name" value="TesA-like"/>
</dbReference>
<evidence type="ECO:0000259" key="13">
    <source>
        <dbReference type="PROSITE" id="PS52019"/>
    </source>
</evidence>
<evidence type="ECO:0000313" key="14">
    <source>
        <dbReference type="EMBL" id="MBL1097383.1"/>
    </source>
</evidence>
<feature type="region of interest" description="Disordered" evidence="10">
    <location>
        <begin position="2740"/>
        <end position="2770"/>
    </location>
</feature>
<evidence type="ECO:0000256" key="7">
    <source>
        <dbReference type="ARBA" id="ARBA00023268"/>
    </source>
</evidence>
<comment type="pathway">
    <text evidence="2">Antibiotic biosynthesis.</text>
</comment>
<dbReference type="Pfam" id="PF14765">
    <property type="entry name" value="PS-DH"/>
    <property type="match status" value="2"/>
</dbReference>
<dbReference type="SUPFAM" id="SSF55048">
    <property type="entry name" value="Probable ACP-binding domain of malonyl-CoA ACP transacylase"/>
    <property type="match status" value="2"/>
</dbReference>
<dbReference type="InterPro" id="IPR020807">
    <property type="entry name" value="PKS_DH"/>
</dbReference>
<evidence type="ECO:0000259" key="12">
    <source>
        <dbReference type="PROSITE" id="PS52004"/>
    </source>
</evidence>
<dbReference type="SMART" id="SM00825">
    <property type="entry name" value="PKS_KS"/>
    <property type="match status" value="2"/>
</dbReference>
<dbReference type="InterPro" id="IPR009081">
    <property type="entry name" value="PP-bd_ACP"/>
</dbReference>
<comment type="caution">
    <text evidence="14">The sequence shown here is derived from an EMBL/GenBank/DDBJ whole genome shotgun (WGS) entry which is preliminary data.</text>
</comment>
<feature type="active site" description="Proton donor; for dehydratase activity" evidence="9">
    <location>
        <position position="2862"/>
    </location>
</feature>
<feature type="domain" description="Carrier" evidence="11">
    <location>
        <begin position="1658"/>
        <end position="1740"/>
    </location>
</feature>
<keyword evidence="8" id="KW-0012">Acyltransferase</keyword>
<evidence type="ECO:0000256" key="6">
    <source>
        <dbReference type="ARBA" id="ARBA00023194"/>
    </source>
</evidence>
<dbReference type="InterPro" id="IPR013968">
    <property type="entry name" value="PKS_KR"/>
</dbReference>
<dbReference type="Pfam" id="PF00698">
    <property type="entry name" value="Acyl_transf_1"/>
    <property type="match status" value="2"/>
</dbReference>
<dbReference type="EMBL" id="JAERRF010000006">
    <property type="protein sequence ID" value="MBL1097383.1"/>
    <property type="molecule type" value="Genomic_DNA"/>
</dbReference>
<gene>
    <name evidence="14" type="ORF">JK363_11990</name>
</gene>
<dbReference type="Gene3D" id="1.10.1200.10">
    <property type="entry name" value="ACP-like"/>
    <property type="match status" value="2"/>
</dbReference>
<dbReference type="Pfam" id="PF08659">
    <property type="entry name" value="KR"/>
    <property type="match status" value="2"/>
</dbReference>
<sequence length="3803" mass="397136">MENEEKLRSYLKRASTDLHTARRRLRDAEEREREPIAVVGMGCRLPGGVMSPEDLWRLLIEGVDAVSEFPTDRGWDLEALYDPDPDRPGTSYTRHGGFLHDAADFDAEFFGITPREALAMDPQQRLLLETSWEALERAGIDPARIRGSRTGVFAGVMYNDYAARFAQVPEDVEGYLANGSAGSIASGRIAYTLGLTGPALTVDTACSSSLVALHLACHALRRGECSLALAGGATFMATPRTFIETSRQRALAPDGRCKAFAEAADGTGWGEGVGMVVVERLSDAQRLGHPVLAVIRGSAINQDGASNGLTAPHGPSQQTVITQALTNAQLTPADIHYVEAHGTGTTLGDPIEAQALHTTYGSHHTPDNPLHLGSLKTNIGHTQAAAGIAALIKTILAINHHTLPQTLHINHPTPHTNWTTNTIKLLTQPQPWPHTHQPHRAAISSFGVSGTNAHTIIEQAPPTPETTPTPQPTPQPTTPWILTAKTPTALAAQAQQLHTHLTTHSDATPLDIGYSLVTTRSAFEHRAAVLAEDLEGFTEGLSALAEGIPSPRVLSGAVVPGGLGMVFSGQGAQRLGMGRELYVRYRAFAEALDAVLERLDGSVREVLFGDDEEALHRTGCAQPALFAVEVALFRLLESWGVRPDVVAGHSVGELAAAQVAGVLSLADAASVVSARGRLMQALPAGGAMVAVRASEAEVASGLPDEVGVAAVNGPRSVVLSGPEAAVVALAEEWRGRGREVSRLRVSHAFHSPLMEPMLEEFRQVVAGIAVSPPEIAVVSTLTGRITTPEEWADPGHWVRHARQPVRFGDAVATMAGQEVRTFLEVGPGAALSALGQEVASDAVFVPTLREERSEPSALASALGQLHVRGVPVDWDAYYTGTGARRVDLPTYAFQRRRYWLDAPVAAGDMGAAGLGSADHPLLGAAVPTADTEGYLFTARLSLATHPWLADHAVFGTVLLPGTALVELAVRAGDEVGCAVVAELTLEAPLVLPQRGAVRLQLVVGAPEEAGRRRLTVYARAEDGDADAPWTRHARGVLSVDDRHRPAALEVWPPAEARGVDLEGFYERRKEDGFDYGPVFQGLRAVWRRGDEVFAEVALADGTEAAAFGLHPALLDAALHAIGLGVESAVDGARLPFAWSGVRLYASGARTARLRIAPAGPDAVSLELADAMGAPVASVASLVLRPVSAGQLTAPDGVWESLFQVEWAPVAVSSEVTTSVGEFGGRAAVDAVVADGGALPETVVLRRSAPDAAAGPDAVRSAARWALDTVRWWLADERFAGARLALVTRGAVAANTGEDVPDPAGAVVWGLVRSAQSENPGRLVLVDEDGEDSSLAVLPSALASDEPQLAVRSGAVCAPRLARVPAAEGPADTPAAGAGLDLGADRVLVTGGTGGLGGLVARHLVEQHGARRLLLVSRRGGSAPGAAELRTELTELGADVAVVACDVSERDAVADLLARCPVSAVVHTAGVLDDGVLASLTPERVDAVLRPKADAAWHLHELTRDLGLSAFILFSSLSGTLGSPGQANYAAANAFLDALACHRRARGLPALSLAWGLWGQDGGMTGGLDEGDRRRMSRAGLTALTPGQGLALFDVAHGADRALLVPARLDLPAVHRDARVRPVPPLLRGLVRTVTRRTADQGGALGHGGSAFVRRLAAMSPEERARTLLELVTGQTAAVAGHGSAGAVAAERTFREIGFDSLSALELRNQLGAATGLRLPPTLVFDHPTPDALARHLDEEVMGAPVAPVATTAAAVDEPIAIIGMSCRYPGGVGSPEELWRLVDSGGDAIGGFPEDRGWDVANLYDPDPDRPGTSYTRHGGFLYDAADFDPRFFGITPREALAIDPQQRLLLETTWEAFERAGIDPAGMRGSRTGVFVGVMYHDYASRLHHRMPEGFEGHLGVGSAGSVASGRVSYTFGLEGPAVTVDTACSSSLVALHLAAQALRRGECSLALAGGVAVMAGPAPFIEFSRQRGLAPDGRCKAFSDGADGTGWSEGTGMLLVERLSDARRHGHPVLAVVRGSAVNQDGTSNGLTAPNGPSQARVIRQALADAGLTEHEVDAVEAHGTGTRLGDPVEAQALLATYGRQRDRERPLWLGSLKSNVGHTQAAAGVGGIIKMVMAMRHGVLPPTLHAQEPSSLVDWSPGTVRLLSEGRPWPKSSRPRRAGVSSFGVSGTNAHVIVEQGAPAEPARSAAPLPPVPWVLSGHSAAALRGQAERLHAHLLARPGLDAAEVGHALITGRATLDHRAVVVADGRAAMLDGLAALARDEQLPSVVRGVVGPDPRPVFVFPGQGSQWVGMGRELLDAEPAFATRMAECAAALAPHTDWPLLDVVRGAPGAPGLDRVDVVQPVLWAVMVSLAEVWRAHGVTPTAVVGHSQGEIAAACVAGALSLQDAALVVALRSRALRILAGHGGMVSLVASAEDTARRIARWADRLSVAAVNGPRAVVVSGEPAALAELLASAERDGVRARRVAVDYASHSVQVAAVKADLTEALGGIRPRVPRVPYYSALTGERVDAACLDAGYWYRSLRHTVDFERATRALADAGHQVFIEVSPHPTLALPMQDTLRDTEGATLGTLRRDDGGRGRFRLSLAEAYVRGAAVVWAEPVSGDRPVVELPTYAFQRQRYWLEAPRVAAGEAAVTELGLTSAAHPLLGAAVELADGQGLVCTARLATATHPWLADHTVGDSTLLPGTALVELTLTAGELTGCDTLEELTLTAPLVLPEHSGVRLRLTVAGDDGSGRRTVTVDSRPDGSESPSGEDGAGGMDGAEEWTRHAVGVLTVGGGRAPDSVPVWPPAGAEPLDVDGVYRTMAAAGLGYGPAFQGLRAAWRHGDEVLAEVELAEEQRTEADAYGVHPALLDACLHAIDLGGLLEDAGRVRLPFSWRGVRRHAVGAAVVRVRLSPAGPDAVALSLTDPAGEPVATVESLVLRPVDADRLGTGRGAPADALFRLDWVARPRQSAPATALRWVVAGPDHLGLGPACAAGGGSVTPRAGLASAIGAGEGSPDAVLVSFGDVSGADPAATAGEATLEALRHAQEWLSDERFASVPLVLVTRRAVATCEEEDVSDLARSAVWGLIRSAQTENPGRFVLLDLDGSAASYTALPTALAEAVAGGEPQLALREGEVRVPRLTRAGTARATGADVARFVPGGTVLVTGATGTLGALVARHLVTAYGVDRLLLVSRSGPAAPGAEELCAELTALGVEVTLTACDVSDRAALAALLAAVPAAHPLTGVVHTAGLLDDGVIGALDSERVRRVLRPKADAAWLLHELTLDSELSAFVLFSSAAGTLGGPGQGNYSAANAFLDGLAHHRRTAGLSAVSLAWGLWADSSGMTGGMSAADVSRLSRSGVAALSAAEGLALFDLGLESPTSVVVPMRLNTGALRATPDAVPVMLRGLVRAPVKRAARAAATATGGDTATRLAGLPEAERERVLTEVVRDHAAAVLGYASPDELDMTDARGQWSFDSLTALELRNRLAEATGLSLAATLAFDHPSGEALCAHLCAELALGDEASAIAPEDTLRGLYLQACRLGLWVESVELLRAAAVLRPTFTVAAEVAPPPPPVRLATGSATELLCFPPLVAPSGPHFYTRFATVFGGHRKVTVLPYPGFRTGEPLPAGVEQAVDFQAEVVRAHTGGAPFALAGYSSGGLMANAVAARLEQWGVPVGAVVLLDTYPVTDRFDDQLWPEIVARVNAASPEELELLTGAQLTAEGCYLRAFENWSPVPVTAPTLLVRAAYPPGGSTAATPVEAAEGAWQATWPLPHIPIDVSGDHFTIMEDHSEATGRAVQEWLVAHGDTLR</sequence>
<dbReference type="SUPFAM" id="SSF52151">
    <property type="entry name" value="FabD/lysophospholipase-like"/>
    <property type="match status" value="2"/>
</dbReference>
<keyword evidence="5" id="KW-0808">Transferase</keyword>
<dbReference type="Pfam" id="PF21089">
    <property type="entry name" value="PKS_DH_N"/>
    <property type="match status" value="2"/>
</dbReference>
<dbReference type="Gene3D" id="3.30.70.3290">
    <property type="match status" value="2"/>
</dbReference>
<dbReference type="InterPro" id="IPR001031">
    <property type="entry name" value="Thioesterase"/>
</dbReference>
<dbReference type="Gene3D" id="3.40.50.1820">
    <property type="entry name" value="alpha/beta hydrolase"/>
    <property type="match status" value="1"/>
</dbReference>
<dbReference type="PROSITE" id="PS52004">
    <property type="entry name" value="KS3_2"/>
    <property type="match status" value="2"/>
</dbReference>
<dbReference type="Pfam" id="PF16197">
    <property type="entry name" value="KAsynt_C_assoc"/>
    <property type="match status" value="2"/>
</dbReference>
<dbReference type="SUPFAM" id="SSF47336">
    <property type="entry name" value="ACP-like"/>
    <property type="match status" value="1"/>
</dbReference>
<evidence type="ECO:0000256" key="5">
    <source>
        <dbReference type="ARBA" id="ARBA00022679"/>
    </source>
</evidence>